<name>A0A2P6MSG0_9EUKA</name>
<keyword evidence="3" id="KW-1185">Reference proteome</keyword>
<dbReference type="AlphaFoldDB" id="A0A2P6MSG0"/>
<reference evidence="2 3" key="1">
    <citation type="journal article" date="2018" name="Genome Biol. Evol.">
        <title>Multiple Roots of Fruiting Body Formation in Amoebozoa.</title>
        <authorList>
            <person name="Hillmann F."/>
            <person name="Forbes G."/>
            <person name="Novohradska S."/>
            <person name="Ferling I."/>
            <person name="Riege K."/>
            <person name="Groth M."/>
            <person name="Westermann M."/>
            <person name="Marz M."/>
            <person name="Spaller T."/>
            <person name="Winckler T."/>
            <person name="Schaap P."/>
            <person name="Glockner G."/>
        </authorList>
    </citation>
    <scope>NUCLEOTIDE SEQUENCE [LARGE SCALE GENOMIC DNA]</scope>
    <source>
        <strain evidence="2 3">Jena</strain>
    </source>
</reference>
<protein>
    <submittedName>
        <fullName evidence="2">Uncharacterized protein</fullName>
    </submittedName>
</protein>
<organism evidence="2 3">
    <name type="scientific">Planoprotostelium fungivorum</name>
    <dbReference type="NCBI Taxonomy" id="1890364"/>
    <lineage>
        <taxon>Eukaryota</taxon>
        <taxon>Amoebozoa</taxon>
        <taxon>Evosea</taxon>
        <taxon>Variosea</taxon>
        <taxon>Cavosteliida</taxon>
        <taxon>Cavosteliaceae</taxon>
        <taxon>Planoprotostelium</taxon>
    </lineage>
</organism>
<evidence type="ECO:0000313" key="2">
    <source>
        <dbReference type="EMBL" id="PRP74642.1"/>
    </source>
</evidence>
<gene>
    <name evidence="2" type="ORF">PROFUN_03564</name>
</gene>
<dbReference type="InParanoid" id="A0A2P6MSG0"/>
<sequence length="72" mass="8312">MNVSTGRDYTQVHVCWRQPPTPPTGRKGDADKLPQPKIDCVLRGSEKSVPSKRYYVSWALLWQHPTPFFLEL</sequence>
<dbReference type="EMBL" id="MDYQ01000448">
    <property type="protein sequence ID" value="PRP74642.1"/>
    <property type="molecule type" value="Genomic_DNA"/>
</dbReference>
<accession>A0A2P6MSG0</accession>
<evidence type="ECO:0000313" key="3">
    <source>
        <dbReference type="Proteomes" id="UP000241769"/>
    </source>
</evidence>
<evidence type="ECO:0000256" key="1">
    <source>
        <dbReference type="SAM" id="MobiDB-lite"/>
    </source>
</evidence>
<comment type="caution">
    <text evidence="2">The sequence shown here is derived from an EMBL/GenBank/DDBJ whole genome shotgun (WGS) entry which is preliminary data.</text>
</comment>
<feature type="region of interest" description="Disordered" evidence="1">
    <location>
        <begin position="15"/>
        <end position="35"/>
    </location>
</feature>
<proteinExistence type="predicted"/>
<dbReference type="Proteomes" id="UP000241769">
    <property type="component" value="Unassembled WGS sequence"/>
</dbReference>